<dbReference type="Gene3D" id="1.10.1200.10">
    <property type="entry name" value="ACP-like"/>
    <property type="match status" value="1"/>
</dbReference>
<dbReference type="SUPFAM" id="SSF47336">
    <property type="entry name" value="ACP-like"/>
    <property type="match status" value="1"/>
</dbReference>
<dbReference type="InterPro" id="IPR010071">
    <property type="entry name" value="AA_adenyl_dom"/>
</dbReference>
<gene>
    <name evidence="5" type="ORF">ACH49Z_32805</name>
</gene>
<dbReference type="PANTHER" id="PTHR45527:SF1">
    <property type="entry name" value="FATTY ACID SYNTHASE"/>
    <property type="match status" value="1"/>
</dbReference>
<organism evidence="5 6">
    <name type="scientific">Nocardia testacea</name>
    <dbReference type="NCBI Taxonomy" id="248551"/>
    <lineage>
        <taxon>Bacteria</taxon>
        <taxon>Bacillati</taxon>
        <taxon>Actinomycetota</taxon>
        <taxon>Actinomycetes</taxon>
        <taxon>Mycobacteriales</taxon>
        <taxon>Nocardiaceae</taxon>
        <taxon>Nocardia</taxon>
    </lineage>
</organism>
<dbReference type="InterPro" id="IPR006162">
    <property type="entry name" value="Ppantetheine_attach_site"/>
</dbReference>
<evidence type="ECO:0000259" key="4">
    <source>
        <dbReference type="PROSITE" id="PS50075"/>
    </source>
</evidence>
<dbReference type="SUPFAM" id="SSF56801">
    <property type="entry name" value="Acetyl-CoA synthetase-like"/>
    <property type="match status" value="1"/>
</dbReference>
<comment type="cofactor">
    <cofactor evidence="1">
        <name>pantetheine 4'-phosphate</name>
        <dbReference type="ChEBI" id="CHEBI:47942"/>
    </cofactor>
</comment>
<dbReference type="Pfam" id="PF00668">
    <property type="entry name" value="Condensation"/>
    <property type="match status" value="1"/>
</dbReference>
<dbReference type="InterPro" id="IPR023213">
    <property type="entry name" value="CAT-like_dom_sf"/>
</dbReference>
<keyword evidence="2" id="KW-0596">Phosphopantetheine</keyword>
<evidence type="ECO:0000313" key="5">
    <source>
        <dbReference type="EMBL" id="MFI2234638.1"/>
    </source>
</evidence>
<comment type="caution">
    <text evidence="5">The sequence shown here is derived from an EMBL/GenBank/DDBJ whole genome shotgun (WGS) entry which is preliminary data.</text>
</comment>
<dbReference type="PROSITE" id="PS00455">
    <property type="entry name" value="AMP_BINDING"/>
    <property type="match status" value="1"/>
</dbReference>
<dbReference type="InterPro" id="IPR036736">
    <property type="entry name" value="ACP-like_sf"/>
</dbReference>
<dbReference type="Pfam" id="PF13193">
    <property type="entry name" value="AMP-binding_C"/>
    <property type="match status" value="1"/>
</dbReference>
<dbReference type="InterPro" id="IPR045851">
    <property type="entry name" value="AMP-bd_C_sf"/>
</dbReference>
<dbReference type="InterPro" id="IPR001242">
    <property type="entry name" value="Condensation_dom"/>
</dbReference>
<dbReference type="NCBIfam" id="TIGR01733">
    <property type="entry name" value="AA-adenyl-dom"/>
    <property type="match status" value="1"/>
</dbReference>
<evidence type="ECO:0000256" key="2">
    <source>
        <dbReference type="ARBA" id="ARBA00022450"/>
    </source>
</evidence>
<feature type="non-terminal residue" evidence="5">
    <location>
        <position position="1"/>
    </location>
</feature>
<dbReference type="InterPro" id="IPR000873">
    <property type="entry name" value="AMP-dep_synth/lig_dom"/>
</dbReference>
<reference evidence="5 6" key="1">
    <citation type="submission" date="2024-10" db="EMBL/GenBank/DDBJ databases">
        <title>The Natural Products Discovery Center: Release of the First 8490 Sequenced Strains for Exploring Actinobacteria Biosynthetic Diversity.</title>
        <authorList>
            <person name="Kalkreuter E."/>
            <person name="Kautsar S.A."/>
            <person name="Yang D."/>
            <person name="Bader C.D."/>
            <person name="Teijaro C.N."/>
            <person name="Fluegel L."/>
            <person name="Davis C.M."/>
            <person name="Simpson J.R."/>
            <person name="Lauterbach L."/>
            <person name="Steele A.D."/>
            <person name="Gui C."/>
            <person name="Meng S."/>
            <person name="Li G."/>
            <person name="Viehrig K."/>
            <person name="Ye F."/>
            <person name="Su P."/>
            <person name="Kiefer A.F."/>
            <person name="Nichols A."/>
            <person name="Cepeda A.J."/>
            <person name="Yan W."/>
            <person name="Fan B."/>
            <person name="Jiang Y."/>
            <person name="Adhikari A."/>
            <person name="Zheng C.-J."/>
            <person name="Schuster L."/>
            <person name="Cowan T.M."/>
            <person name="Smanski M.J."/>
            <person name="Chevrette M.G."/>
            <person name="De Carvalho L.P.S."/>
            <person name="Shen B."/>
        </authorList>
    </citation>
    <scope>NUCLEOTIDE SEQUENCE [LARGE SCALE GENOMIC DNA]</scope>
    <source>
        <strain evidence="5 6">NPDC019377</strain>
    </source>
</reference>
<dbReference type="Pfam" id="PF00550">
    <property type="entry name" value="PP-binding"/>
    <property type="match status" value="1"/>
</dbReference>
<accession>A0ABW7W780</accession>
<dbReference type="Gene3D" id="3.30.559.10">
    <property type="entry name" value="Chloramphenicol acetyltransferase-like domain"/>
    <property type="match status" value="1"/>
</dbReference>
<dbReference type="PROSITE" id="PS50075">
    <property type="entry name" value="CARRIER"/>
    <property type="match status" value="1"/>
</dbReference>
<dbReference type="CDD" id="cd05930">
    <property type="entry name" value="A_NRPS"/>
    <property type="match status" value="1"/>
</dbReference>
<dbReference type="Gene3D" id="3.40.50.980">
    <property type="match status" value="2"/>
</dbReference>
<keyword evidence="6" id="KW-1185">Reference proteome</keyword>
<name>A0ABW7W780_9NOCA</name>
<dbReference type="Pfam" id="PF00501">
    <property type="entry name" value="AMP-binding"/>
    <property type="match status" value="1"/>
</dbReference>
<sequence length="779" mass="81827">AAAPDAVALVAADGAQITYAELGARVNRLARYLISAGVGPQDRVGLALPRSVDLVVAMYAVATAGGVYVPVDPDQPAERTGYILDTAAPVCVLTTGDTGIGTESGISTTSVVALDAIETSGFDASPVRDAERIAPLRASNTAYVIFTSGSTGRPKGVAMPHAAIVNQLRYITAEFGLDATDAILLKTAATFDLSVWEFWTAAVCGGRMVIAEADGHRDPSYLNELMAREQVTTLTVVPSMLDALLDTDTGLPESLRRVLAIGEALPVSTAQKVLTRSPGVGLFNLYGPTEAAVSVTTHAVSAADVVSVPIGVPQWNSRVYVLDSRLRPVPDGVAGELYLAGAQLAQGYFGRPDLSADRFVADPFVPNARMYRTGDLVAWNGAGELEYRGRTDFQVKIRGFRIELGEIEAALLGLPEVAQTAVVAQSDPRTGDRLVGYVVPSGGAAGVDTGRIQSELGRRLPSYMVPSVFVELDALPLNANGKLDRKALPEPVFEVLEFRAPSTPIEEIVAGVYAEVLGVDRVGADDDFFALGGNSLVATQVAARLGKALNATVPVRMLFEAPTVAGLAVRVEQHAGSGGRQALVAQPRPERVPLSLAQQRMWFLNRFDGRSAAYNIPMAVRLSGDLDVAALRAAVADVVGRHEVLRTVYPETDSGPVQVVLPVVDAVPEFRVRSVAAGDVVSAVSELASAGFDVTAEVPLRVALFEIGEADDAGSVAAGESAAGEFVLAMVVHHISGDGSSVGPLIRDLMTAYAARTAGDAPGWAPLPVQYADYSIWQR</sequence>
<dbReference type="RefSeq" id="WP_397067491.1">
    <property type="nucleotide sequence ID" value="NZ_JBIRYL010000045.1"/>
</dbReference>
<dbReference type="Gene3D" id="3.30.300.30">
    <property type="match status" value="1"/>
</dbReference>
<evidence type="ECO:0000313" key="6">
    <source>
        <dbReference type="Proteomes" id="UP001611494"/>
    </source>
</evidence>
<proteinExistence type="predicted"/>
<evidence type="ECO:0000256" key="1">
    <source>
        <dbReference type="ARBA" id="ARBA00001957"/>
    </source>
</evidence>
<dbReference type="InterPro" id="IPR020845">
    <property type="entry name" value="AMP-binding_CS"/>
</dbReference>
<feature type="domain" description="Carrier" evidence="4">
    <location>
        <begin position="500"/>
        <end position="575"/>
    </location>
</feature>
<dbReference type="PANTHER" id="PTHR45527">
    <property type="entry name" value="NONRIBOSOMAL PEPTIDE SYNTHETASE"/>
    <property type="match status" value="1"/>
</dbReference>
<dbReference type="EMBL" id="JBIRYL010000045">
    <property type="protein sequence ID" value="MFI2234638.1"/>
    <property type="molecule type" value="Genomic_DNA"/>
</dbReference>
<dbReference type="InterPro" id="IPR009081">
    <property type="entry name" value="PP-bd_ACP"/>
</dbReference>
<feature type="non-terminal residue" evidence="5">
    <location>
        <position position="779"/>
    </location>
</feature>
<dbReference type="PROSITE" id="PS00012">
    <property type="entry name" value="PHOSPHOPANTETHEINE"/>
    <property type="match status" value="1"/>
</dbReference>
<dbReference type="InterPro" id="IPR020806">
    <property type="entry name" value="PKS_PP-bd"/>
</dbReference>
<protein>
    <submittedName>
        <fullName evidence="5">Amino acid adenylation domain-containing protein</fullName>
    </submittedName>
</protein>
<dbReference type="SMART" id="SM00823">
    <property type="entry name" value="PKS_PP"/>
    <property type="match status" value="1"/>
</dbReference>
<dbReference type="InterPro" id="IPR025110">
    <property type="entry name" value="AMP-bd_C"/>
</dbReference>
<evidence type="ECO:0000256" key="3">
    <source>
        <dbReference type="ARBA" id="ARBA00022553"/>
    </source>
</evidence>
<dbReference type="Gene3D" id="2.30.38.10">
    <property type="entry name" value="Luciferase, Domain 3"/>
    <property type="match status" value="1"/>
</dbReference>
<keyword evidence="3" id="KW-0597">Phosphoprotein</keyword>
<dbReference type="Proteomes" id="UP001611494">
    <property type="component" value="Unassembled WGS sequence"/>
</dbReference>
<dbReference type="SUPFAM" id="SSF52777">
    <property type="entry name" value="CoA-dependent acyltransferases"/>
    <property type="match status" value="1"/>
</dbReference>